<dbReference type="Pfam" id="PF20247">
    <property type="entry name" value="DUF6602"/>
    <property type="match status" value="1"/>
</dbReference>
<dbReference type="EMBL" id="WBKB01000001">
    <property type="protein sequence ID" value="KAB1645257.1"/>
    <property type="molecule type" value="Genomic_DNA"/>
</dbReference>
<proteinExistence type="predicted"/>
<accession>A0A7J5BG70</accession>
<gene>
    <name evidence="2" type="ORF">F8O05_03180</name>
</gene>
<dbReference type="RefSeq" id="WP_158051265.1">
    <property type="nucleotide sequence ID" value="NZ_WBKB01000001.1"/>
</dbReference>
<evidence type="ECO:0000259" key="1">
    <source>
        <dbReference type="Pfam" id="PF20247"/>
    </source>
</evidence>
<evidence type="ECO:0000313" key="3">
    <source>
        <dbReference type="Proteomes" id="UP000433493"/>
    </source>
</evidence>
<protein>
    <recommendedName>
        <fullName evidence="1">DUF6602 domain-containing protein</fullName>
    </recommendedName>
</protein>
<dbReference type="OrthoDB" id="3765434at2"/>
<feature type="domain" description="DUF6602" evidence="1">
    <location>
        <begin position="30"/>
        <end position="129"/>
    </location>
</feature>
<keyword evidence="3" id="KW-1185">Reference proteome</keyword>
<dbReference type="InterPro" id="IPR046537">
    <property type="entry name" value="DUF6602"/>
</dbReference>
<dbReference type="CDD" id="cd21411">
    <property type="entry name" value="NucC"/>
    <property type="match status" value="1"/>
</dbReference>
<dbReference type="Proteomes" id="UP000433493">
    <property type="component" value="Unassembled WGS sequence"/>
</dbReference>
<organism evidence="2 3">
    <name type="scientific">Gulosibacter chungangensis</name>
    <dbReference type="NCBI Taxonomy" id="979746"/>
    <lineage>
        <taxon>Bacteria</taxon>
        <taxon>Bacillati</taxon>
        <taxon>Actinomycetota</taxon>
        <taxon>Actinomycetes</taxon>
        <taxon>Micrococcales</taxon>
        <taxon>Microbacteriaceae</taxon>
        <taxon>Gulosibacter</taxon>
    </lineage>
</organism>
<dbReference type="AlphaFoldDB" id="A0A7J5BG70"/>
<sequence length="253" mass="27489">MTDNNRLRSAFLAKQNHLLAALEIVPDLTGHGTTIGDDSEANWARVLREFLPARYGIAKGQVIDSQGGISDQIDLLIYDAQYTPLLAKTANGDLFVPAEAVYAVFEVKQEMNRKFLEYAGKKIASVRELTRTSVNIAHAGGTYDPKPPIPILGGLLTTRSGWADLEGKAAVNALLELSGARRVDIGCALRGVSFNRIEEPPTSLPEYSEPDVTLMFFLIRLFGRLQKVGTVAAVDIDAYMNALDLNDAPVADS</sequence>
<reference evidence="2 3" key="1">
    <citation type="submission" date="2019-09" db="EMBL/GenBank/DDBJ databases">
        <title>Phylogeny of genus Pseudoclavibacter and closely related genus.</title>
        <authorList>
            <person name="Li Y."/>
        </authorList>
    </citation>
    <scope>NUCLEOTIDE SEQUENCE [LARGE SCALE GENOMIC DNA]</scope>
    <source>
        <strain evidence="2 3">KCTC 13959</strain>
    </source>
</reference>
<evidence type="ECO:0000313" key="2">
    <source>
        <dbReference type="EMBL" id="KAB1645257.1"/>
    </source>
</evidence>
<comment type="caution">
    <text evidence="2">The sequence shown here is derived from an EMBL/GenBank/DDBJ whole genome shotgun (WGS) entry which is preliminary data.</text>
</comment>
<name>A0A7J5BG70_9MICO</name>